<keyword evidence="3" id="KW-1185">Reference proteome</keyword>
<dbReference type="EMBL" id="JACHXD010000005">
    <property type="protein sequence ID" value="MBB3119264.1"/>
    <property type="molecule type" value="Genomic_DNA"/>
</dbReference>
<accession>A0A7W5B9X8</accession>
<feature type="signal peptide" evidence="1">
    <location>
        <begin position="1"/>
        <end position="32"/>
    </location>
</feature>
<gene>
    <name evidence="2" type="ORF">FHS03_002315</name>
</gene>
<dbReference type="GO" id="GO:0008237">
    <property type="term" value="F:metallopeptidase activity"/>
    <property type="evidence" value="ECO:0007669"/>
    <property type="project" value="InterPro"/>
</dbReference>
<evidence type="ECO:0000256" key="1">
    <source>
        <dbReference type="SAM" id="SignalP"/>
    </source>
</evidence>
<keyword evidence="1" id="KW-0732">Signal</keyword>
<protein>
    <recommendedName>
        <fullName evidence="4">Peptidase metallopeptidase domain-containing protein</fullName>
    </recommendedName>
</protein>
<sequence>MTARRTPAGLRPLAGMLLLCAASCQASDSVLAANPAGVFERLILDAIAVADRNAEKSGFFAESIAAARSIAQNSALWTGDKISVCFWNGEEAARLAVAQSAQRWNKASRIALDLYEASGKTRRCVNAETADIRVSLNGQDAALRYFPGQERQGNWSLIGRQSNFPPVGEGRGVRYDVTVNLPEVLGKLALNDLDQLDFTVGHEFGHALGLLHEFQAEVCAGWIDIDTLASDQGWAKPDAALNLAPLTDLTIRYQTVGAYDKFSIMQYNFAAKYYVQKPPEVNPCRRDKDVIAPSKGDFATLKELYGKPKGQVVAATQVLRVYGGMAGLRDKLLKRRQFALQNHPPVADALGEVQRALQRLEDLEQGRY</sequence>
<comment type="caution">
    <text evidence="2">The sequence shown here is derived from an EMBL/GenBank/DDBJ whole genome shotgun (WGS) entry which is preliminary data.</text>
</comment>
<organism evidence="2 3">
    <name type="scientific">Pseudoduganella violacea</name>
    <dbReference type="NCBI Taxonomy" id="1715466"/>
    <lineage>
        <taxon>Bacteria</taxon>
        <taxon>Pseudomonadati</taxon>
        <taxon>Pseudomonadota</taxon>
        <taxon>Betaproteobacteria</taxon>
        <taxon>Burkholderiales</taxon>
        <taxon>Oxalobacteraceae</taxon>
        <taxon>Telluria group</taxon>
        <taxon>Pseudoduganella</taxon>
    </lineage>
</organism>
<evidence type="ECO:0000313" key="2">
    <source>
        <dbReference type="EMBL" id="MBB3119264.1"/>
    </source>
</evidence>
<dbReference type="AlphaFoldDB" id="A0A7W5B9X8"/>
<feature type="chain" id="PRO_5030623475" description="Peptidase metallopeptidase domain-containing protein" evidence="1">
    <location>
        <begin position="33"/>
        <end position="368"/>
    </location>
</feature>
<evidence type="ECO:0000313" key="3">
    <source>
        <dbReference type="Proteomes" id="UP000541535"/>
    </source>
</evidence>
<dbReference type="InterPro" id="IPR024079">
    <property type="entry name" value="MetalloPept_cat_dom_sf"/>
</dbReference>
<name>A0A7W5B9X8_9BURK</name>
<proteinExistence type="predicted"/>
<dbReference type="Gene3D" id="3.40.390.10">
    <property type="entry name" value="Collagenase (Catalytic Domain)"/>
    <property type="match status" value="1"/>
</dbReference>
<evidence type="ECO:0008006" key="4">
    <source>
        <dbReference type="Google" id="ProtNLM"/>
    </source>
</evidence>
<dbReference type="RefSeq" id="WP_183441100.1">
    <property type="nucleotide sequence ID" value="NZ_JACHXD010000005.1"/>
</dbReference>
<reference evidence="2 3" key="1">
    <citation type="submission" date="2020-08" db="EMBL/GenBank/DDBJ databases">
        <title>Genomic Encyclopedia of Type Strains, Phase III (KMG-III): the genomes of soil and plant-associated and newly described type strains.</title>
        <authorList>
            <person name="Whitman W."/>
        </authorList>
    </citation>
    <scope>NUCLEOTIDE SEQUENCE [LARGE SCALE GENOMIC DNA]</scope>
    <source>
        <strain evidence="2 3">CECT 8897</strain>
    </source>
</reference>
<dbReference type="SUPFAM" id="SSF55486">
    <property type="entry name" value="Metalloproteases ('zincins'), catalytic domain"/>
    <property type="match status" value="1"/>
</dbReference>
<dbReference type="Proteomes" id="UP000541535">
    <property type="component" value="Unassembled WGS sequence"/>
</dbReference>